<keyword evidence="7 10" id="KW-0067">ATP-binding</keyword>
<dbReference type="HAMAP" id="MF_00453">
    <property type="entry name" value="PEPCK_ATP"/>
    <property type="match status" value="1"/>
</dbReference>
<evidence type="ECO:0000256" key="4">
    <source>
        <dbReference type="ARBA" id="ARBA00022432"/>
    </source>
</evidence>
<dbReference type="EC" id="4.1.1.49" evidence="3 10"/>
<keyword evidence="10" id="KW-0464">Manganese</keyword>
<evidence type="ECO:0000256" key="7">
    <source>
        <dbReference type="ARBA" id="ARBA00022840"/>
    </source>
</evidence>
<dbReference type="PANTHER" id="PTHR30031">
    <property type="entry name" value="PHOSPHOENOLPYRUVATE CARBOXYKINASE ATP"/>
    <property type="match status" value="1"/>
</dbReference>
<feature type="binding site" evidence="10">
    <location>
        <position position="218"/>
    </location>
    <ligand>
        <name>ATP</name>
        <dbReference type="ChEBI" id="CHEBI:30616"/>
    </ligand>
</feature>
<comment type="cofactor">
    <cofactor evidence="10">
        <name>Mn(2+)</name>
        <dbReference type="ChEBI" id="CHEBI:29035"/>
    </cofactor>
    <text evidence="10">Binds 1 Mn(2+) ion per subunit.</text>
</comment>
<comment type="caution">
    <text evidence="10">Lacks conserved residue(s) required for the propagation of feature annotation.</text>
</comment>
<feature type="binding site" evidence="10">
    <location>
        <position position="59"/>
    </location>
    <ligand>
        <name>substrate</name>
    </ligand>
</feature>
<dbReference type="PIRSF" id="PIRSF006294">
    <property type="entry name" value="PEP_crbxkin"/>
    <property type="match status" value="1"/>
</dbReference>
<feature type="binding site" evidence="10">
    <location>
        <position position="320"/>
    </location>
    <ligand>
        <name>substrate</name>
    </ligand>
</feature>
<dbReference type="InterPro" id="IPR015994">
    <property type="entry name" value="PEPCK_ATP_CS"/>
</dbReference>
<dbReference type="CDD" id="cd00484">
    <property type="entry name" value="PEPCK_ATP"/>
    <property type="match status" value="1"/>
</dbReference>
<feature type="binding site" evidence="10">
    <location>
        <position position="255"/>
    </location>
    <ligand>
        <name>Mn(2+)</name>
        <dbReference type="ChEBI" id="CHEBI:29035"/>
    </ligand>
</feature>
<evidence type="ECO:0000256" key="8">
    <source>
        <dbReference type="ARBA" id="ARBA00023239"/>
    </source>
</evidence>
<dbReference type="InterPro" id="IPR008210">
    <property type="entry name" value="PEP_carboxykinase_N"/>
</dbReference>
<feature type="binding site" evidence="10">
    <location>
        <begin position="234"/>
        <end position="242"/>
    </location>
    <ligand>
        <name>ATP</name>
        <dbReference type="ChEBI" id="CHEBI:30616"/>
    </ligand>
</feature>
<evidence type="ECO:0000256" key="5">
    <source>
        <dbReference type="ARBA" id="ARBA00022741"/>
    </source>
</evidence>
<keyword evidence="10" id="KW-0479">Metal-binding</keyword>
<dbReference type="GO" id="GO:0006094">
    <property type="term" value="P:gluconeogenesis"/>
    <property type="evidence" value="ECO:0007669"/>
    <property type="project" value="UniProtKB-UniRule"/>
</dbReference>
<dbReference type="NCBIfam" id="NF006821">
    <property type="entry name" value="PRK09344.1-3"/>
    <property type="match status" value="1"/>
</dbReference>
<keyword evidence="5 10" id="KW-0547">Nucleotide-binding</keyword>
<name>A0A3L7JEX6_9HYPH</name>
<dbReference type="InterPro" id="IPR001272">
    <property type="entry name" value="PEP_carboxykinase_ATP"/>
</dbReference>
<comment type="caution">
    <text evidence="11">The sequence shown here is derived from an EMBL/GenBank/DDBJ whole genome shotgun (WGS) entry which is preliminary data.</text>
</comment>
<dbReference type="PANTHER" id="PTHR30031:SF0">
    <property type="entry name" value="PHOSPHOENOLPYRUVATE CARBOXYKINASE (ATP)"/>
    <property type="match status" value="1"/>
</dbReference>
<dbReference type="RefSeq" id="WP_121646193.1">
    <property type="nucleotide sequence ID" value="NZ_RCWN01000001.1"/>
</dbReference>
<evidence type="ECO:0000256" key="6">
    <source>
        <dbReference type="ARBA" id="ARBA00022793"/>
    </source>
</evidence>
<feature type="binding site" evidence="10">
    <location>
        <position position="193"/>
    </location>
    <ligand>
        <name>substrate</name>
    </ligand>
</feature>
<feature type="binding site" evidence="10">
    <location>
        <position position="199"/>
    </location>
    <ligand>
        <name>substrate</name>
    </ligand>
</feature>
<dbReference type="GO" id="GO:0046872">
    <property type="term" value="F:metal ion binding"/>
    <property type="evidence" value="ECO:0007669"/>
    <property type="project" value="UniProtKB-KW"/>
</dbReference>
<dbReference type="Proteomes" id="UP000281094">
    <property type="component" value="Unassembled WGS sequence"/>
</dbReference>
<evidence type="ECO:0000256" key="2">
    <source>
        <dbReference type="ARBA" id="ARBA00006052"/>
    </source>
</evidence>
<evidence type="ECO:0000256" key="10">
    <source>
        <dbReference type="HAMAP-Rule" id="MF_00453"/>
    </source>
</evidence>
<comment type="subcellular location">
    <subcellularLocation>
        <location evidence="10">Cytoplasm</location>
    </subcellularLocation>
</comment>
<dbReference type="Pfam" id="PF01293">
    <property type="entry name" value="PEPCK_ATP"/>
    <property type="match status" value="1"/>
</dbReference>
<evidence type="ECO:0000256" key="9">
    <source>
        <dbReference type="ARBA" id="ARBA00047371"/>
    </source>
</evidence>
<feature type="binding site" evidence="10">
    <location>
        <position position="199"/>
    </location>
    <ligand>
        <name>ATP</name>
        <dbReference type="ChEBI" id="CHEBI:30616"/>
    </ligand>
</feature>
<comment type="function">
    <text evidence="10">Involved in the gluconeogenesis. Catalyzes the conversion of oxaloacetate (OAA) to phosphoenolpyruvate (PEP) through direct phosphoryl transfer between the nucleoside triphosphate and OAA.</text>
</comment>
<dbReference type="NCBIfam" id="NF006822">
    <property type="entry name" value="PRK09344.1-4"/>
    <property type="match status" value="1"/>
</dbReference>
<comment type="similarity">
    <text evidence="2 10">Belongs to the phosphoenolpyruvate carboxykinase (ATP) family.</text>
</comment>
<feature type="binding site" evidence="10">
    <location>
        <position position="218"/>
    </location>
    <ligand>
        <name>Mn(2+)</name>
        <dbReference type="ChEBI" id="CHEBI:29035"/>
    </ligand>
</feature>
<sequence>MTTTGTFNKPIENLGLGGAGSVAYNLSEAELYEEAIRRGEAKLTSGGALVAETGQHTGRSAKDKFIVRTDANEDKIWWDGNKAMTPESFETLFEDFKAHLAGKDLFVQDLVGGADPRHQLPVRVVTEYAWHNLFIRNLLIRPEKADLASFETDMLIIDLPSFRADPERHGCRSETVIACDLDRKIVLIGGTSYAGEMKKSVFTALNYLLPEADVMPMHCSANVGSEGDTAVFFGLSGTGKTTLSADPSRTLIGDDEHGWSDEGVFNFEGGCYAKTIRLSAEAEPEIYATTQRFGTVLENVILDDSRDPDFDDGTLTENTRCAYPLHFIPNASETGQAGNPKNIIMLTADAFGVMPPIARLTPEQAMYTFLSGYTAKVAGTEKGVTEPEATFSTCFGAPFMPRHPTEYGNLLRSKIADHGVTCWLVNTGWTGGAYGVGNRMPIKATRALLAAALDGSLNESEFRIDPFFGFEVPVSVAGVDDSLLDPRATWPDQDAYDAQAAKLVDMFRENFRKFESHVDAAVNNAAPTVRMAAE</sequence>
<organism evidence="11 12">
    <name type="scientific">Notoacmeibacter ruber</name>
    <dbReference type="NCBI Taxonomy" id="2670375"/>
    <lineage>
        <taxon>Bacteria</taxon>
        <taxon>Pseudomonadati</taxon>
        <taxon>Pseudomonadota</taxon>
        <taxon>Alphaproteobacteria</taxon>
        <taxon>Hyphomicrobiales</taxon>
        <taxon>Notoacmeibacteraceae</taxon>
        <taxon>Notoacmeibacter</taxon>
    </lineage>
</organism>
<keyword evidence="11" id="KW-0418">Kinase</keyword>
<dbReference type="SUPFAM" id="SSF68923">
    <property type="entry name" value="PEP carboxykinase N-terminal domain"/>
    <property type="match status" value="1"/>
</dbReference>
<dbReference type="GO" id="GO:0005829">
    <property type="term" value="C:cytosol"/>
    <property type="evidence" value="ECO:0007669"/>
    <property type="project" value="TreeGrafter"/>
</dbReference>
<reference evidence="11 12" key="1">
    <citation type="submission" date="2018-10" db="EMBL/GenBank/DDBJ databases">
        <title>Notoacmeibacter sp. M2BS9Y-3-1, whole genome shotgun sequence.</title>
        <authorList>
            <person name="Tuo L."/>
        </authorList>
    </citation>
    <scope>NUCLEOTIDE SEQUENCE [LARGE SCALE GENOMIC DNA]</scope>
    <source>
        <strain evidence="11 12">M2BS9Y-3-1</strain>
    </source>
</reference>
<comment type="catalytic activity">
    <reaction evidence="9 10">
        <text>oxaloacetate + ATP = phosphoenolpyruvate + ADP + CO2</text>
        <dbReference type="Rhea" id="RHEA:18617"/>
        <dbReference type="ChEBI" id="CHEBI:16452"/>
        <dbReference type="ChEBI" id="CHEBI:16526"/>
        <dbReference type="ChEBI" id="CHEBI:30616"/>
        <dbReference type="ChEBI" id="CHEBI:58702"/>
        <dbReference type="ChEBI" id="CHEBI:456216"/>
        <dbReference type="EC" id="4.1.1.49"/>
    </reaction>
</comment>
<gene>
    <name evidence="10" type="primary">pckA</name>
    <name evidence="11" type="ORF">D8780_14225</name>
</gene>
<keyword evidence="4 10" id="KW-0312">Gluconeogenesis</keyword>
<dbReference type="GO" id="GO:0004612">
    <property type="term" value="F:phosphoenolpyruvate carboxykinase (ATP) activity"/>
    <property type="evidence" value="ECO:0007669"/>
    <property type="project" value="UniProtKB-UniRule"/>
</dbReference>
<dbReference type="UniPathway" id="UPA00138"/>
<feature type="binding site" evidence="10">
    <location>
        <position position="199"/>
    </location>
    <ligand>
        <name>Mn(2+)</name>
        <dbReference type="ChEBI" id="CHEBI:29035"/>
    </ligand>
</feature>
<proteinExistence type="inferred from homology"/>
<dbReference type="GO" id="GO:0005524">
    <property type="term" value="F:ATP binding"/>
    <property type="evidence" value="ECO:0007669"/>
    <property type="project" value="UniProtKB-UniRule"/>
</dbReference>
<keyword evidence="8 10" id="KW-0456">Lyase</keyword>
<dbReference type="Gene3D" id="2.170.8.10">
    <property type="entry name" value="Phosphoenolpyruvate Carboxykinase, domain 2"/>
    <property type="match status" value="1"/>
</dbReference>
<comment type="pathway">
    <text evidence="1 10">Carbohydrate biosynthesis; gluconeogenesis.</text>
</comment>
<keyword evidence="6 10" id="KW-0210">Decarboxylase</keyword>
<dbReference type="Gene3D" id="3.90.228.20">
    <property type="match status" value="1"/>
</dbReference>
<keyword evidence="11" id="KW-0670">Pyruvate</keyword>
<dbReference type="Gene3D" id="3.40.449.10">
    <property type="entry name" value="Phosphoenolpyruvate Carboxykinase, domain 1"/>
    <property type="match status" value="1"/>
</dbReference>
<feature type="binding site" evidence="10">
    <location>
        <position position="445"/>
    </location>
    <ligand>
        <name>ATP</name>
        <dbReference type="ChEBI" id="CHEBI:30616"/>
    </ligand>
</feature>
<dbReference type="EMBL" id="RCWN01000001">
    <property type="protein sequence ID" value="RLQ89226.1"/>
    <property type="molecule type" value="Genomic_DNA"/>
</dbReference>
<dbReference type="NCBIfam" id="NF006820">
    <property type="entry name" value="PRK09344.1-2"/>
    <property type="match status" value="1"/>
</dbReference>
<evidence type="ECO:0000256" key="3">
    <source>
        <dbReference type="ARBA" id="ARBA00012363"/>
    </source>
</evidence>
<protein>
    <recommendedName>
        <fullName evidence="3 10">Phosphoenolpyruvate carboxykinase (ATP)</fullName>
        <shortName evidence="10">PCK</shortName>
        <shortName evidence="10">PEP carboxykinase</shortName>
        <shortName evidence="10">PEPCK</shortName>
        <ecNumber evidence="3 10">4.1.1.49</ecNumber>
    </recommendedName>
</protein>
<dbReference type="AlphaFoldDB" id="A0A3L7JEX6"/>
<dbReference type="PROSITE" id="PS00532">
    <property type="entry name" value="PEPCK_ATP"/>
    <property type="match status" value="1"/>
</dbReference>
<keyword evidence="10" id="KW-0963">Cytoplasm</keyword>
<keyword evidence="11" id="KW-0808">Transferase</keyword>
<dbReference type="NCBIfam" id="TIGR00224">
    <property type="entry name" value="pckA"/>
    <property type="match status" value="1"/>
</dbReference>
<evidence type="ECO:0000313" key="12">
    <source>
        <dbReference type="Proteomes" id="UP000281094"/>
    </source>
</evidence>
<dbReference type="InterPro" id="IPR013035">
    <property type="entry name" value="PEP_carboxykinase_C"/>
</dbReference>
<feature type="binding site" evidence="10">
    <location>
        <position position="320"/>
    </location>
    <ligand>
        <name>ATP</name>
        <dbReference type="ChEBI" id="CHEBI:30616"/>
    </ligand>
</feature>
<dbReference type="GO" id="GO:0016301">
    <property type="term" value="F:kinase activity"/>
    <property type="evidence" value="ECO:0007669"/>
    <property type="project" value="UniProtKB-KW"/>
</dbReference>
<evidence type="ECO:0000256" key="1">
    <source>
        <dbReference type="ARBA" id="ARBA00004742"/>
    </source>
</evidence>
<evidence type="ECO:0000313" key="11">
    <source>
        <dbReference type="EMBL" id="RLQ89226.1"/>
    </source>
</evidence>
<keyword evidence="12" id="KW-1185">Reference proteome</keyword>
<feature type="binding site" evidence="10">
    <location>
        <position position="283"/>
    </location>
    <ligand>
        <name>ATP</name>
        <dbReference type="ChEBI" id="CHEBI:30616"/>
    </ligand>
</feature>
<dbReference type="SUPFAM" id="SSF53795">
    <property type="entry name" value="PEP carboxykinase-like"/>
    <property type="match status" value="1"/>
</dbReference>
<accession>A0A3L7JEX6</accession>